<dbReference type="GO" id="GO:0016052">
    <property type="term" value="P:carbohydrate catabolic process"/>
    <property type="evidence" value="ECO:0007669"/>
    <property type="project" value="TreeGrafter"/>
</dbReference>
<evidence type="ECO:0000256" key="4">
    <source>
        <dbReference type="SAM" id="Coils"/>
    </source>
</evidence>
<keyword evidence="4" id="KW-0175">Coiled coil</keyword>
<dbReference type="GO" id="GO:0009253">
    <property type="term" value="P:peptidoglycan catabolic process"/>
    <property type="evidence" value="ECO:0007669"/>
    <property type="project" value="InterPro"/>
</dbReference>
<dbReference type="CDD" id="cd00599">
    <property type="entry name" value="GH25_muramidase"/>
    <property type="match status" value="1"/>
</dbReference>
<keyword evidence="3" id="KW-0326">Glycosidase</keyword>
<reference evidence="6 7" key="1">
    <citation type="journal article" date="2014" name="PLoS ONE">
        <title>The first complete genome sequence of the class fimbriimonadia in the phylum armatimonadetes.</title>
        <authorList>
            <person name="Hu Z.Y."/>
            <person name="Wang Y.Z."/>
            <person name="Im W.T."/>
            <person name="Wang S.Y."/>
            <person name="Zhao G.P."/>
            <person name="Zheng H.J."/>
            <person name="Quan Z.X."/>
        </authorList>
    </citation>
    <scope>NUCLEOTIDE SEQUENCE [LARGE SCALE GENOMIC DNA]</scope>
    <source>
        <strain evidence="6">Gsoil 348</strain>
    </source>
</reference>
<dbReference type="eggNOG" id="COG3757">
    <property type="taxonomic scope" value="Bacteria"/>
</dbReference>
<dbReference type="Proteomes" id="UP000027982">
    <property type="component" value="Chromosome"/>
</dbReference>
<keyword evidence="2 6" id="KW-0378">Hydrolase</keyword>
<dbReference type="EMBL" id="CP007139">
    <property type="protein sequence ID" value="AIE87190.1"/>
    <property type="molecule type" value="Genomic_DNA"/>
</dbReference>
<dbReference type="Gene3D" id="3.20.20.80">
    <property type="entry name" value="Glycosidases"/>
    <property type="match status" value="1"/>
</dbReference>
<proteinExistence type="inferred from homology"/>
<dbReference type="SMART" id="SM00641">
    <property type="entry name" value="Glyco_25"/>
    <property type="match status" value="1"/>
</dbReference>
<dbReference type="GO" id="GO:0003796">
    <property type="term" value="F:lysozyme activity"/>
    <property type="evidence" value="ECO:0007669"/>
    <property type="project" value="InterPro"/>
</dbReference>
<evidence type="ECO:0000256" key="5">
    <source>
        <dbReference type="SAM" id="Phobius"/>
    </source>
</evidence>
<dbReference type="RefSeq" id="WP_025228891.1">
    <property type="nucleotide sequence ID" value="NZ_CP007139.1"/>
</dbReference>
<dbReference type="GO" id="GO:0016998">
    <property type="term" value="P:cell wall macromolecule catabolic process"/>
    <property type="evidence" value="ECO:0007669"/>
    <property type="project" value="InterPro"/>
</dbReference>
<evidence type="ECO:0000313" key="7">
    <source>
        <dbReference type="Proteomes" id="UP000027982"/>
    </source>
</evidence>
<dbReference type="InterPro" id="IPR017853">
    <property type="entry name" value="GH"/>
</dbReference>
<dbReference type="KEGG" id="fgi:OP10G_3822"/>
<feature type="transmembrane region" description="Helical" evidence="5">
    <location>
        <begin position="12"/>
        <end position="33"/>
    </location>
</feature>
<dbReference type="PANTHER" id="PTHR34135:SF2">
    <property type="entry name" value="LYSOZYME"/>
    <property type="match status" value="1"/>
</dbReference>
<dbReference type="Pfam" id="PF01183">
    <property type="entry name" value="Glyco_hydro_25"/>
    <property type="match status" value="1"/>
</dbReference>
<sequence>MTENRSFTIRIAITNSVAVAGLLGSFCAVLFALRSESERHRLEVLHVTELEKARSAEAIVAALQEKNRELQKKNDQLIAANLKIRKAQQSSARVANKVGEVLPYLTHTQPRLAQELSDAVSNLPLPPNKPGGNHGPIGIDMNHWDIDGAPRRTPLTVERVEAALKHLKSRGVCFAFIKATEGVTFTDPTFDINWAAAGRAGILRGAYHYLSFQTSGADQARHMYEVVQPQPSDLPLLVGVEPGRVDKRLDSFRSKAGILKSFVREIEKLSNRKVIIAGPRDLCAFLADDPDLKANLRWTGSTGYWGGHSHTGATGKRVSCDFEQYSRAGQMEGLSKKLHLEVFNGSLDQLRALTSR</sequence>
<evidence type="ECO:0000256" key="3">
    <source>
        <dbReference type="ARBA" id="ARBA00023295"/>
    </source>
</evidence>
<accession>A0A068NWP5</accession>
<evidence type="ECO:0000256" key="2">
    <source>
        <dbReference type="ARBA" id="ARBA00022801"/>
    </source>
</evidence>
<feature type="coiled-coil region" evidence="4">
    <location>
        <begin position="53"/>
        <end position="90"/>
    </location>
</feature>
<keyword evidence="5" id="KW-1133">Transmembrane helix</keyword>
<evidence type="ECO:0000256" key="1">
    <source>
        <dbReference type="ARBA" id="ARBA00010646"/>
    </source>
</evidence>
<evidence type="ECO:0000313" key="6">
    <source>
        <dbReference type="EMBL" id="AIE87190.1"/>
    </source>
</evidence>
<keyword evidence="7" id="KW-1185">Reference proteome</keyword>
<dbReference type="PANTHER" id="PTHR34135">
    <property type="entry name" value="LYSOZYME"/>
    <property type="match status" value="1"/>
</dbReference>
<dbReference type="InterPro" id="IPR002053">
    <property type="entry name" value="Glyco_hydro_25"/>
</dbReference>
<protein>
    <submittedName>
        <fullName evidence="6">Glycosyl hydrolase family 25 protein</fullName>
    </submittedName>
</protein>
<name>A0A068NWP5_FIMGI</name>
<organism evidence="6 7">
    <name type="scientific">Fimbriimonas ginsengisoli Gsoil 348</name>
    <dbReference type="NCBI Taxonomy" id="661478"/>
    <lineage>
        <taxon>Bacteria</taxon>
        <taxon>Bacillati</taxon>
        <taxon>Armatimonadota</taxon>
        <taxon>Fimbriimonadia</taxon>
        <taxon>Fimbriimonadales</taxon>
        <taxon>Fimbriimonadaceae</taxon>
        <taxon>Fimbriimonas</taxon>
    </lineage>
</organism>
<dbReference type="SUPFAM" id="SSF51445">
    <property type="entry name" value="(Trans)glycosidases"/>
    <property type="match status" value="1"/>
</dbReference>
<dbReference type="PROSITE" id="PS51904">
    <property type="entry name" value="GLYCOSYL_HYDROL_F25_2"/>
    <property type="match status" value="1"/>
</dbReference>
<keyword evidence="5" id="KW-0472">Membrane</keyword>
<dbReference type="OrthoDB" id="9798192at2"/>
<dbReference type="HOGENOM" id="CLU_777901_0_0_0"/>
<keyword evidence="5" id="KW-0812">Transmembrane</keyword>
<comment type="similarity">
    <text evidence="1">Belongs to the glycosyl hydrolase 25 family.</text>
</comment>
<dbReference type="AlphaFoldDB" id="A0A068NWP5"/>
<gene>
    <name evidence="6" type="ORF">OP10G_3822</name>
</gene>
<dbReference type="InterPro" id="IPR018077">
    <property type="entry name" value="Glyco_hydro_fam25_subgr"/>
</dbReference>